<dbReference type="RefSeq" id="XP_019562002.3">
    <property type="nucleotide sequence ID" value="XM_019706457.3"/>
</dbReference>
<dbReference type="InterPro" id="IPR036526">
    <property type="entry name" value="C-N_Hydrolase_sf"/>
</dbReference>
<organism evidence="7 8">
    <name type="scientific">Aedes albopictus</name>
    <name type="common">Asian tiger mosquito</name>
    <name type="synonym">Stegomyia albopicta</name>
    <dbReference type="NCBI Taxonomy" id="7160"/>
    <lineage>
        <taxon>Eukaryota</taxon>
        <taxon>Metazoa</taxon>
        <taxon>Ecdysozoa</taxon>
        <taxon>Arthropoda</taxon>
        <taxon>Hexapoda</taxon>
        <taxon>Insecta</taxon>
        <taxon>Pterygota</taxon>
        <taxon>Neoptera</taxon>
        <taxon>Endopterygota</taxon>
        <taxon>Diptera</taxon>
        <taxon>Nematocera</taxon>
        <taxon>Culicoidea</taxon>
        <taxon>Culicidae</taxon>
        <taxon>Culicinae</taxon>
        <taxon>Aedini</taxon>
        <taxon>Aedes</taxon>
        <taxon>Stegomyia</taxon>
    </lineage>
</organism>
<dbReference type="PROSITE" id="PS50263">
    <property type="entry name" value="CN_HYDROLASE"/>
    <property type="match status" value="1"/>
</dbReference>
<comment type="catalytic activity">
    <reaction evidence="5">
        <text>2-oxosuccinamate + H2O = oxaloacetate + NH4(+)</text>
        <dbReference type="Rhea" id="RHEA:59412"/>
        <dbReference type="ChEBI" id="CHEBI:15377"/>
        <dbReference type="ChEBI" id="CHEBI:16452"/>
        <dbReference type="ChEBI" id="CHEBI:28938"/>
        <dbReference type="ChEBI" id="CHEBI:57735"/>
        <dbReference type="EC" id="3.5.1.3"/>
    </reaction>
    <physiologicalReaction direction="left-to-right" evidence="5">
        <dbReference type="Rhea" id="RHEA:59413"/>
    </physiologicalReaction>
</comment>
<evidence type="ECO:0000256" key="3">
    <source>
        <dbReference type="ARBA" id="ARBA00039118"/>
    </source>
</evidence>
<dbReference type="PANTHER" id="PTHR23088:SF30">
    <property type="entry name" value="OMEGA-AMIDASE NIT2"/>
    <property type="match status" value="1"/>
</dbReference>
<evidence type="ECO:0000256" key="1">
    <source>
        <dbReference type="ARBA" id="ARBA00022801"/>
    </source>
</evidence>
<keyword evidence="8" id="KW-1185">Reference proteome</keyword>
<evidence type="ECO:0000313" key="7">
    <source>
        <dbReference type="EnsemblMetazoa" id="AALFPA23_002004.P1606"/>
    </source>
</evidence>
<evidence type="ECO:0000313" key="8">
    <source>
        <dbReference type="Proteomes" id="UP000069940"/>
    </source>
</evidence>
<dbReference type="CDD" id="cd07572">
    <property type="entry name" value="nit"/>
    <property type="match status" value="1"/>
</dbReference>
<dbReference type="Gene3D" id="3.60.110.10">
    <property type="entry name" value="Carbon-nitrogen hydrolase"/>
    <property type="match status" value="1"/>
</dbReference>
<comment type="catalytic activity">
    <reaction evidence="2">
        <text>2-oxoglutaramate + H2O = 2-oxoglutarate + NH4(+)</text>
        <dbReference type="Rhea" id="RHEA:32963"/>
        <dbReference type="ChEBI" id="CHEBI:15377"/>
        <dbReference type="ChEBI" id="CHEBI:16769"/>
        <dbReference type="ChEBI" id="CHEBI:16810"/>
        <dbReference type="ChEBI" id="CHEBI:28938"/>
        <dbReference type="EC" id="3.5.1.3"/>
    </reaction>
    <physiologicalReaction direction="left-to-right" evidence="2">
        <dbReference type="Rhea" id="RHEA:32964"/>
    </physiologicalReaction>
</comment>
<proteinExistence type="predicted"/>
<dbReference type="SUPFAM" id="SSF56317">
    <property type="entry name" value="Carbon-nitrogen hydrolase"/>
    <property type="match status" value="1"/>
</dbReference>
<protein>
    <recommendedName>
        <fullName evidence="3">omega-amidase</fullName>
        <ecNumber evidence="3">3.5.1.3</ecNumber>
    </recommendedName>
    <alternativeName>
        <fullName evidence="4">Nitrilase homolog 2</fullName>
    </alternativeName>
</protein>
<dbReference type="PANTHER" id="PTHR23088">
    <property type="entry name" value="NITRILASE-RELATED"/>
    <property type="match status" value="1"/>
</dbReference>
<keyword evidence="1" id="KW-0378">Hydrolase</keyword>
<feature type="domain" description="CN hydrolase" evidence="6">
    <location>
        <begin position="3"/>
        <end position="256"/>
    </location>
</feature>
<reference evidence="8" key="1">
    <citation type="journal article" date="2015" name="Proc. Natl. Acad. Sci. U.S.A.">
        <title>Genome sequence of the Asian Tiger mosquito, Aedes albopictus, reveals insights into its biology, genetics, and evolution.</title>
        <authorList>
            <person name="Chen X.G."/>
            <person name="Jiang X."/>
            <person name="Gu J."/>
            <person name="Xu M."/>
            <person name="Wu Y."/>
            <person name="Deng Y."/>
            <person name="Zhang C."/>
            <person name="Bonizzoni M."/>
            <person name="Dermauw W."/>
            <person name="Vontas J."/>
            <person name="Armbruster P."/>
            <person name="Huang X."/>
            <person name="Yang Y."/>
            <person name="Zhang H."/>
            <person name="He W."/>
            <person name="Peng H."/>
            <person name="Liu Y."/>
            <person name="Wu K."/>
            <person name="Chen J."/>
            <person name="Lirakis M."/>
            <person name="Topalis P."/>
            <person name="Van Leeuwen T."/>
            <person name="Hall A.B."/>
            <person name="Jiang X."/>
            <person name="Thorpe C."/>
            <person name="Mueller R.L."/>
            <person name="Sun C."/>
            <person name="Waterhouse R.M."/>
            <person name="Yan G."/>
            <person name="Tu Z.J."/>
            <person name="Fang X."/>
            <person name="James A.A."/>
        </authorList>
    </citation>
    <scope>NUCLEOTIDE SEQUENCE [LARGE SCALE GENOMIC DNA]</scope>
    <source>
        <strain evidence="8">Foshan</strain>
    </source>
</reference>
<evidence type="ECO:0000259" key="6">
    <source>
        <dbReference type="PROSITE" id="PS50263"/>
    </source>
</evidence>
<sequence length="286" mass="31740">MSLRLALVQLKVIGSKQQILQNTINQIKIAALVKNVTVVVLPECFNCPYEEDALKESAEEIPAGETSQALQRAARDYRVYVVGGSIVERYSGNLYLTCPVWNPNGELIAKYHKMHLGDSNANAEAIVRESAWFTAGEDFVTFDVIGDGESSRKVKVGLGICWDMRFPEFAACYRKLGCGVLLYPSLCDVKTGAMHWELLARARALDNQLFVAFCSPARNEDARLVAFGHSLVVDPWGVVIAAGLEKEDIVVADLKLDLLSEAREDLPVMNQKRFDLYKQVGVNNKQ</sequence>
<accession>A0ABM1XR01</accession>
<dbReference type="EC" id="3.5.1.3" evidence="3"/>
<dbReference type="Pfam" id="PF00795">
    <property type="entry name" value="CN_hydrolase"/>
    <property type="match status" value="1"/>
</dbReference>
<evidence type="ECO:0000256" key="2">
    <source>
        <dbReference type="ARBA" id="ARBA00036637"/>
    </source>
</evidence>
<evidence type="ECO:0000256" key="5">
    <source>
        <dbReference type="ARBA" id="ARBA00048745"/>
    </source>
</evidence>
<dbReference type="InterPro" id="IPR045254">
    <property type="entry name" value="Nit1/2_C-N_Hydrolase"/>
</dbReference>
<name>A0ABM1XR01_AEDAL</name>
<reference evidence="7" key="2">
    <citation type="submission" date="2025-05" db="UniProtKB">
        <authorList>
            <consortium name="EnsemblMetazoa"/>
        </authorList>
    </citation>
    <scope>IDENTIFICATION</scope>
    <source>
        <strain evidence="7">Foshan</strain>
    </source>
</reference>
<dbReference type="InterPro" id="IPR003010">
    <property type="entry name" value="C-N_Hydrolase"/>
</dbReference>
<dbReference type="Proteomes" id="UP000069940">
    <property type="component" value="Unassembled WGS sequence"/>
</dbReference>
<dbReference type="EnsemblMetazoa" id="AALFPA23_002004.R1606">
    <property type="protein sequence ID" value="AALFPA23_002004.P1606"/>
    <property type="gene ID" value="AALFPA23_002004"/>
</dbReference>
<evidence type="ECO:0000256" key="4">
    <source>
        <dbReference type="ARBA" id="ARBA00041576"/>
    </source>
</evidence>
<dbReference type="GeneID" id="109430394"/>